<dbReference type="PROSITE" id="PS51192">
    <property type="entry name" value="HELICASE_ATP_BIND_1"/>
    <property type="match status" value="1"/>
</dbReference>
<evidence type="ECO:0000256" key="5">
    <source>
        <dbReference type="ARBA" id="ARBA00022840"/>
    </source>
</evidence>
<dbReference type="EC" id="3.6.4.13" evidence="1"/>
<keyword evidence="2 6" id="KW-0547">Nucleotide-binding</keyword>
<keyword evidence="5 6" id="KW-0067">ATP-binding</keyword>
<dbReference type="Pfam" id="PF00270">
    <property type="entry name" value="DEAD"/>
    <property type="match status" value="1"/>
</dbReference>
<evidence type="ECO:0000256" key="3">
    <source>
        <dbReference type="ARBA" id="ARBA00022801"/>
    </source>
</evidence>
<dbReference type="InterPro" id="IPR014001">
    <property type="entry name" value="Helicase_ATP-bd"/>
</dbReference>
<comment type="similarity">
    <text evidence="6">Belongs to the DEAD box helicase family.</text>
</comment>
<dbReference type="FunFam" id="3.40.50.300:FF:000008">
    <property type="entry name" value="ATP-dependent RNA helicase RhlB"/>
    <property type="match status" value="1"/>
</dbReference>
<dbReference type="SUPFAM" id="SSF52540">
    <property type="entry name" value="P-loop containing nucleoside triphosphate hydrolases"/>
    <property type="match status" value="1"/>
</dbReference>
<dbReference type="Pfam" id="PF00271">
    <property type="entry name" value="Helicase_C"/>
    <property type="match status" value="1"/>
</dbReference>
<evidence type="ECO:0000256" key="2">
    <source>
        <dbReference type="ARBA" id="ARBA00022741"/>
    </source>
</evidence>
<evidence type="ECO:0000256" key="7">
    <source>
        <dbReference type="SAM" id="MobiDB-lite"/>
    </source>
</evidence>
<dbReference type="EMBL" id="GIBP01001699">
    <property type="protein sequence ID" value="NDV30668.1"/>
    <property type="molecule type" value="Transcribed_RNA"/>
</dbReference>
<dbReference type="GO" id="GO:0003724">
    <property type="term" value="F:RNA helicase activity"/>
    <property type="evidence" value="ECO:0007669"/>
    <property type="project" value="UniProtKB-EC"/>
</dbReference>
<feature type="compositionally biased region" description="Low complexity" evidence="7">
    <location>
        <begin position="415"/>
        <end position="434"/>
    </location>
</feature>
<proteinExistence type="inferred from homology"/>
<keyword evidence="4 6" id="KW-0347">Helicase</keyword>
<dbReference type="GO" id="GO:0003676">
    <property type="term" value="F:nucleic acid binding"/>
    <property type="evidence" value="ECO:0007669"/>
    <property type="project" value="InterPro"/>
</dbReference>
<dbReference type="FunFam" id="3.40.50.300:FF:000079">
    <property type="entry name" value="probable ATP-dependent RNA helicase DDX17"/>
    <property type="match status" value="1"/>
</dbReference>
<feature type="domain" description="Helicase C-terminal" evidence="9">
    <location>
        <begin position="248"/>
        <end position="411"/>
    </location>
</feature>
<dbReference type="PROSITE" id="PS00039">
    <property type="entry name" value="DEAD_ATP_HELICASE"/>
    <property type="match status" value="1"/>
</dbReference>
<reference evidence="10" key="1">
    <citation type="journal article" date="2020" name="J. Eukaryot. Microbiol.">
        <title>De novo Sequencing, Assembly and Annotation of the Transcriptome for the Free-Living Testate Amoeba Arcella intermedia.</title>
        <authorList>
            <person name="Ribeiro G.M."/>
            <person name="Porfirio-Sousa A.L."/>
            <person name="Maurer-Alcala X.X."/>
            <person name="Katz L.A."/>
            <person name="Lahr D.J.G."/>
        </authorList>
    </citation>
    <scope>NUCLEOTIDE SEQUENCE</scope>
</reference>
<name>A0A6B2L1D1_9EUKA</name>
<dbReference type="SMART" id="SM00490">
    <property type="entry name" value="HELICc"/>
    <property type="match status" value="1"/>
</dbReference>
<evidence type="ECO:0000313" key="10">
    <source>
        <dbReference type="EMBL" id="NDV30668.1"/>
    </source>
</evidence>
<dbReference type="CDD" id="cd18787">
    <property type="entry name" value="SF2_C_DEAD"/>
    <property type="match status" value="1"/>
</dbReference>
<dbReference type="GO" id="GO:0016787">
    <property type="term" value="F:hydrolase activity"/>
    <property type="evidence" value="ECO:0007669"/>
    <property type="project" value="UniProtKB-KW"/>
</dbReference>
<dbReference type="PROSITE" id="PS51194">
    <property type="entry name" value="HELICASE_CTER"/>
    <property type="match status" value="1"/>
</dbReference>
<evidence type="ECO:0000259" key="9">
    <source>
        <dbReference type="PROSITE" id="PS51194"/>
    </source>
</evidence>
<evidence type="ECO:0000256" key="6">
    <source>
        <dbReference type="RuleBase" id="RU000492"/>
    </source>
</evidence>
<evidence type="ECO:0000256" key="4">
    <source>
        <dbReference type="ARBA" id="ARBA00022806"/>
    </source>
</evidence>
<dbReference type="Gene3D" id="3.40.50.300">
    <property type="entry name" value="P-loop containing nucleotide triphosphate hydrolases"/>
    <property type="match status" value="2"/>
</dbReference>
<dbReference type="InterPro" id="IPR001650">
    <property type="entry name" value="Helicase_C-like"/>
</dbReference>
<accession>A0A6B2L1D1</accession>
<keyword evidence="3 6" id="KW-0378">Hydrolase</keyword>
<dbReference type="SMART" id="SM00487">
    <property type="entry name" value="DEXDc"/>
    <property type="match status" value="1"/>
</dbReference>
<organism evidence="10">
    <name type="scientific">Arcella intermedia</name>
    <dbReference type="NCBI Taxonomy" id="1963864"/>
    <lineage>
        <taxon>Eukaryota</taxon>
        <taxon>Amoebozoa</taxon>
        <taxon>Tubulinea</taxon>
        <taxon>Elardia</taxon>
        <taxon>Arcellinida</taxon>
        <taxon>Sphaerothecina</taxon>
        <taxon>Arcellidae</taxon>
        <taxon>Arcella</taxon>
    </lineage>
</organism>
<feature type="domain" description="Helicase ATP-binding" evidence="8">
    <location>
        <begin position="57"/>
        <end position="236"/>
    </location>
</feature>
<dbReference type="InterPro" id="IPR027417">
    <property type="entry name" value="P-loop_NTPase"/>
</dbReference>
<dbReference type="PANTHER" id="PTHR47958">
    <property type="entry name" value="ATP-DEPENDENT RNA HELICASE DBP3"/>
    <property type="match status" value="1"/>
</dbReference>
<feature type="compositionally biased region" description="Low complexity" evidence="7">
    <location>
        <begin position="443"/>
        <end position="473"/>
    </location>
</feature>
<sequence>MSAQEVNTWRSKSEVTTVGTAVPNPILKFEQAPFHANTITLLKQNFSSPSVIQSQSWPLALSGRDMVASAATGSGKTLGFLLPAFEHIKNNTPANSGYRRGGPLALILAPTRELAQQIQAECNKFSSSYGIRNACLFGGQGNRYEQTAQLSRDPQILIATPGRLSDFLASRKTSLSNISYLVLDEADRMLEMGFEEHIREIVNQISTDRQTLMWSATWPKSVESLAKDYFKDYIRVNIGSMELSANPNIKQNVLYCSTNEKLKMLQDHLLSHPNSKTLVFCQTKRNCEEVGLQIGQLTRGTIPMATLHGDKTQQQRNNILEDFRANILKVVFATDVAARGLDVSDIETVINYDFPSNIETYVHRIGRTARAGKKGQAISYFTDQDASQAKDLAEVLKKAGQPVPEAIANLMTQKNRSGSNNSRSQNNNRSGSSNPYGGKPLFNANNSTNYSNYGNNRNSSNYGNNRNSSNSNYRGRDNRTSHNIFDDFPDLKSDFNPFR</sequence>
<dbReference type="AlphaFoldDB" id="A0A6B2L1D1"/>
<evidence type="ECO:0000256" key="1">
    <source>
        <dbReference type="ARBA" id="ARBA00012552"/>
    </source>
</evidence>
<protein>
    <recommendedName>
        <fullName evidence="1">RNA helicase</fullName>
        <ecNumber evidence="1">3.6.4.13</ecNumber>
    </recommendedName>
</protein>
<dbReference type="GO" id="GO:0005524">
    <property type="term" value="F:ATP binding"/>
    <property type="evidence" value="ECO:0007669"/>
    <property type="project" value="UniProtKB-KW"/>
</dbReference>
<evidence type="ECO:0000259" key="8">
    <source>
        <dbReference type="PROSITE" id="PS51192"/>
    </source>
</evidence>
<dbReference type="InterPro" id="IPR011545">
    <property type="entry name" value="DEAD/DEAH_box_helicase_dom"/>
</dbReference>
<feature type="region of interest" description="Disordered" evidence="7">
    <location>
        <begin position="411"/>
        <end position="499"/>
    </location>
</feature>
<dbReference type="InterPro" id="IPR000629">
    <property type="entry name" value="RNA-helicase_DEAD-box_CS"/>
</dbReference>